<gene>
    <name evidence="1" type="ORF">AVEN_212319_1</name>
</gene>
<evidence type="ECO:0000313" key="1">
    <source>
        <dbReference type="EMBL" id="GBM74876.1"/>
    </source>
</evidence>
<sequence>MSNRMVSANDLPPKEIPVWQEEQEDRDWMECQPVHRLLAVTVCAGLSENRKIDNSDPDLDFIACVCLRAQKLVPRTGILQGKMALVSRSVDFYC</sequence>
<accession>A0A4Y2ICT6</accession>
<comment type="caution">
    <text evidence="1">The sequence shown here is derived from an EMBL/GenBank/DDBJ whole genome shotgun (WGS) entry which is preliminary data.</text>
</comment>
<evidence type="ECO:0000313" key="2">
    <source>
        <dbReference type="Proteomes" id="UP000499080"/>
    </source>
</evidence>
<name>A0A4Y2ICT6_ARAVE</name>
<dbReference type="OrthoDB" id="10489704at2759"/>
<keyword evidence="2" id="KW-1185">Reference proteome</keyword>
<dbReference type="AlphaFoldDB" id="A0A4Y2ICT6"/>
<dbReference type="Proteomes" id="UP000499080">
    <property type="component" value="Unassembled WGS sequence"/>
</dbReference>
<proteinExistence type="predicted"/>
<reference evidence="1 2" key="1">
    <citation type="journal article" date="2019" name="Sci. Rep.">
        <title>Orb-weaving spider Araneus ventricosus genome elucidates the spidroin gene catalogue.</title>
        <authorList>
            <person name="Kono N."/>
            <person name="Nakamura H."/>
            <person name="Ohtoshi R."/>
            <person name="Moran D.A.P."/>
            <person name="Shinohara A."/>
            <person name="Yoshida Y."/>
            <person name="Fujiwara M."/>
            <person name="Mori M."/>
            <person name="Tomita M."/>
            <person name="Arakawa K."/>
        </authorList>
    </citation>
    <scope>NUCLEOTIDE SEQUENCE [LARGE SCALE GENOMIC DNA]</scope>
</reference>
<dbReference type="EMBL" id="BGPR01002522">
    <property type="protein sequence ID" value="GBM74876.1"/>
    <property type="molecule type" value="Genomic_DNA"/>
</dbReference>
<protein>
    <submittedName>
        <fullName evidence="1">Uncharacterized protein</fullName>
    </submittedName>
</protein>
<organism evidence="1 2">
    <name type="scientific">Araneus ventricosus</name>
    <name type="common">Orbweaver spider</name>
    <name type="synonym">Epeira ventricosa</name>
    <dbReference type="NCBI Taxonomy" id="182803"/>
    <lineage>
        <taxon>Eukaryota</taxon>
        <taxon>Metazoa</taxon>
        <taxon>Ecdysozoa</taxon>
        <taxon>Arthropoda</taxon>
        <taxon>Chelicerata</taxon>
        <taxon>Arachnida</taxon>
        <taxon>Araneae</taxon>
        <taxon>Araneomorphae</taxon>
        <taxon>Entelegynae</taxon>
        <taxon>Araneoidea</taxon>
        <taxon>Araneidae</taxon>
        <taxon>Araneus</taxon>
    </lineage>
</organism>